<proteinExistence type="predicted"/>
<dbReference type="PANTHER" id="PTHR38471">
    <property type="entry name" value="FOUR HELIX BUNDLE PROTEIN"/>
    <property type="match status" value="1"/>
</dbReference>
<reference evidence="1 2" key="1">
    <citation type="submission" date="2017-10" db="EMBL/GenBank/DDBJ databases">
        <title>The draft genome sequence of Lewinella nigricans NBRC 102662.</title>
        <authorList>
            <person name="Wang K."/>
        </authorList>
    </citation>
    <scope>NUCLEOTIDE SEQUENCE [LARGE SCALE GENOMIC DNA]</scope>
    <source>
        <strain evidence="1 2">NBRC 102662</strain>
    </source>
</reference>
<gene>
    <name evidence="1" type="ORF">CRP01_40455</name>
</gene>
<evidence type="ECO:0000313" key="1">
    <source>
        <dbReference type="EMBL" id="PHN00779.1"/>
    </source>
</evidence>
<dbReference type="EMBL" id="PDUD01000075">
    <property type="protein sequence ID" value="PHN00779.1"/>
    <property type="molecule type" value="Genomic_DNA"/>
</dbReference>
<dbReference type="Gene3D" id="1.20.1440.60">
    <property type="entry name" value="23S rRNA-intervening sequence"/>
    <property type="match status" value="1"/>
</dbReference>
<name>A0A2D0MY07_FLAN2</name>
<evidence type="ECO:0000313" key="2">
    <source>
        <dbReference type="Proteomes" id="UP000223913"/>
    </source>
</evidence>
<dbReference type="NCBIfam" id="TIGR02436">
    <property type="entry name" value="four helix bundle protein"/>
    <property type="match status" value="1"/>
</dbReference>
<dbReference type="InterPro" id="IPR036583">
    <property type="entry name" value="23S_rRNA_IVS_sf"/>
</dbReference>
<dbReference type="AlphaFoldDB" id="A0A2D0MY07"/>
<sequence length="123" mass="14537">MEYMKLEKIDAYVHAHQLGNEIWELVDQWESFARWSIGIQITKSADSISANIAEGFGRYYKKEKIRFYRYGSGSVWETREWLIKAKQRKLIPDQQADALISGVEELPKMINRLILYTNQKLNH</sequence>
<dbReference type="PANTHER" id="PTHR38471:SF2">
    <property type="entry name" value="FOUR HELIX BUNDLE PROTEIN"/>
    <property type="match status" value="1"/>
</dbReference>
<organism evidence="1 2">
    <name type="scientific">Flavilitoribacter nigricans (strain ATCC 23147 / DSM 23189 / NBRC 102662 / NCIMB 1420 / SS-2)</name>
    <name type="common">Lewinella nigricans</name>
    <dbReference type="NCBI Taxonomy" id="1122177"/>
    <lineage>
        <taxon>Bacteria</taxon>
        <taxon>Pseudomonadati</taxon>
        <taxon>Bacteroidota</taxon>
        <taxon>Saprospiria</taxon>
        <taxon>Saprospirales</taxon>
        <taxon>Lewinellaceae</taxon>
        <taxon>Flavilitoribacter</taxon>
    </lineage>
</organism>
<keyword evidence="2" id="KW-1185">Reference proteome</keyword>
<protein>
    <recommendedName>
        <fullName evidence="3">Four helix bundle protein</fullName>
    </recommendedName>
</protein>
<dbReference type="SUPFAM" id="SSF158446">
    <property type="entry name" value="IVS-encoded protein-like"/>
    <property type="match status" value="1"/>
</dbReference>
<dbReference type="Pfam" id="PF05635">
    <property type="entry name" value="23S_rRNA_IVP"/>
    <property type="match status" value="1"/>
</dbReference>
<dbReference type="OrthoDB" id="9811959at2"/>
<accession>A0A2D0MY07</accession>
<dbReference type="RefSeq" id="WP_099155811.1">
    <property type="nucleotide sequence ID" value="NZ_PDUD01000075.1"/>
</dbReference>
<dbReference type="InterPro" id="IPR012657">
    <property type="entry name" value="23S_rRNA-intervening_sequence"/>
</dbReference>
<dbReference type="Proteomes" id="UP000223913">
    <property type="component" value="Unassembled WGS sequence"/>
</dbReference>
<comment type="caution">
    <text evidence="1">The sequence shown here is derived from an EMBL/GenBank/DDBJ whole genome shotgun (WGS) entry which is preliminary data.</text>
</comment>
<evidence type="ECO:0008006" key="3">
    <source>
        <dbReference type="Google" id="ProtNLM"/>
    </source>
</evidence>